<dbReference type="InterPro" id="IPR002823">
    <property type="entry name" value="DUF112_TM"/>
</dbReference>
<evidence type="ECO:0000313" key="3">
    <source>
        <dbReference type="EMBL" id="RDW12898.1"/>
    </source>
</evidence>
<feature type="transmembrane region" description="Helical" evidence="1">
    <location>
        <begin position="416"/>
        <end position="444"/>
    </location>
</feature>
<evidence type="ECO:0000313" key="4">
    <source>
        <dbReference type="Proteomes" id="UP000256679"/>
    </source>
</evidence>
<evidence type="ECO:0000256" key="1">
    <source>
        <dbReference type="SAM" id="Phobius"/>
    </source>
</evidence>
<feature type="transmembrane region" description="Helical" evidence="1">
    <location>
        <begin position="36"/>
        <end position="56"/>
    </location>
</feature>
<feature type="transmembrane region" description="Helical" evidence="1">
    <location>
        <begin position="7"/>
        <end position="30"/>
    </location>
</feature>
<keyword evidence="4" id="KW-1185">Reference proteome</keyword>
<dbReference type="EMBL" id="QFCQ01000060">
    <property type="protein sequence ID" value="RDW12898.1"/>
    <property type="molecule type" value="Genomic_DNA"/>
</dbReference>
<sequence length="506" mass="53384">METLFSNLAMGFATSLTLGSLMWCFAGVFLGTFTGVLPGIGAMAAISMILPITFYLDPTHALVMLAGIFYGAEYGGSIASILLNLPGTTSSAVTCLDGNPMAKQGRAGVALLVTAVSSFVGGTIGILAIMLLSGVIAQFALSFGPADYFSAMLLGLIAASTMTQDLPVKSVSTVVLGLLLGCIGADVETGIARYTFGSMSLYDGLSIVAMAMGLFGIPEIIGSLQQGEGHMIQNRVTLNSMIPTRKEARQSVGPTLRGSFLGLFFGALPGTGLSVASFIAYALEKRLAKDKSRFGKGAIEGIAAPEAANNAAAQASFIPTLSLGIPGSATMALMLGALMIHGIAPGPGLMRDHPELFWGLITSFWIGNLLLLVLNIPLIGMWVRLLQIPFHYMFPAVIGFVCIGVMSATFNTFDVGVLLAFGMLGFFMRALDYSPAPLLLGFILGPLMEENLRRALVFSRGDYSVFVTQPISATFLLVTLLLVLLMIATTIWSRRHAVRLAQAEEF</sequence>
<feature type="transmembrane region" description="Helical" evidence="1">
    <location>
        <begin position="201"/>
        <end position="221"/>
    </location>
</feature>
<feature type="transmembrane region" description="Helical" evidence="1">
    <location>
        <begin position="465"/>
        <end position="492"/>
    </location>
</feature>
<reference evidence="3 4" key="1">
    <citation type="submission" date="2018-05" db="EMBL/GenBank/DDBJ databases">
        <title>Whole genome sequencing of Paracoccus thiocyanatus SST.</title>
        <authorList>
            <person name="Ghosh W."/>
            <person name="Rameez M.J."/>
            <person name="Roy C."/>
        </authorList>
    </citation>
    <scope>NUCLEOTIDE SEQUENCE [LARGE SCALE GENOMIC DNA]</scope>
    <source>
        <strain evidence="3 4">SST</strain>
    </source>
</reference>
<feature type="transmembrane region" description="Helical" evidence="1">
    <location>
        <begin position="171"/>
        <end position="189"/>
    </location>
</feature>
<dbReference type="AlphaFoldDB" id="A0A3D8PC52"/>
<evidence type="ECO:0000259" key="2">
    <source>
        <dbReference type="Pfam" id="PF01970"/>
    </source>
</evidence>
<organism evidence="3 4">
    <name type="scientific">Paracoccus thiocyanatus</name>
    <dbReference type="NCBI Taxonomy" id="34006"/>
    <lineage>
        <taxon>Bacteria</taxon>
        <taxon>Pseudomonadati</taxon>
        <taxon>Pseudomonadota</taxon>
        <taxon>Alphaproteobacteria</taxon>
        <taxon>Rhodobacterales</taxon>
        <taxon>Paracoccaceae</taxon>
        <taxon>Paracoccus</taxon>
    </lineage>
</organism>
<dbReference type="Pfam" id="PF01970">
    <property type="entry name" value="TctA"/>
    <property type="match status" value="1"/>
</dbReference>
<dbReference type="Proteomes" id="UP000256679">
    <property type="component" value="Unassembled WGS sequence"/>
</dbReference>
<dbReference type="PANTHER" id="PTHR35342">
    <property type="entry name" value="TRICARBOXYLIC TRANSPORT PROTEIN"/>
    <property type="match status" value="1"/>
</dbReference>
<feature type="transmembrane region" description="Helical" evidence="1">
    <location>
        <begin position="260"/>
        <end position="283"/>
    </location>
</feature>
<dbReference type="RefSeq" id="WP_115756084.1">
    <property type="nucleotide sequence ID" value="NZ_QFCQ01000060.1"/>
</dbReference>
<accession>A0A3D8PC52</accession>
<feature type="transmembrane region" description="Helical" evidence="1">
    <location>
        <begin position="356"/>
        <end position="378"/>
    </location>
</feature>
<feature type="transmembrane region" description="Helical" evidence="1">
    <location>
        <begin position="323"/>
        <end position="344"/>
    </location>
</feature>
<feature type="domain" description="DUF112" evidence="2">
    <location>
        <begin position="21"/>
        <end position="440"/>
    </location>
</feature>
<feature type="transmembrane region" description="Helical" evidence="1">
    <location>
        <begin position="139"/>
        <end position="159"/>
    </location>
</feature>
<protein>
    <recommendedName>
        <fullName evidence="2">DUF112 domain-containing protein</fullName>
    </recommendedName>
</protein>
<keyword evidence="1" id="KW-1133">Transmembrane helix</keyword>
<gene>
    <name evidence="3" type="ORF">DIE28_11055</name>
</gene>
<feature type="transmembrane region" description="Helical" evidence="1">
    <location>
        <begin position="390"/>
        <end position="410"/>
    </location>
</feature>
<keyword evidence="1" id="KW-0812">Transmembrane</keyword>
<keyword evidence="1" id="KW-0472">Membrane</keyword>
<proteinExistence type="predicted"/>
<feature type="transmembrane region" description="Helical" evidence="1">
    <location>
        <begin position="107"/>
        <end position="132"/>
    </location>
</feature>
<feature type="transmembrane region" description="Helical" evidence="1">
    <location>
        <begin position="63"/>
        <end position="87"/>
    </location>
</feature>
<name>A0A3D8PC52_9RHOB</name>
<comment type="caution">
    <text evidence="3">The sequence shown here is derived from an EMBL/GenBank/DDBJ whole genome shotgun (WGS) entry which is preliminary data.</text>
</comment>
<dbReference type="PANTHER" id="PTHR35342:SF5">
    <property type="entry name" value="TRICARBOXYLIC TRANSPORT PROTEIN"/>
    <property type="match status" value="1"/>
</dbReference>